<keyword evidence="2 4" id="KW-0560">Oxidoreductase</keyword>
<evidence type="ECO:0000256" key="2">
    <source>
        <dbReference type="ARBA" id="ARBA00023002"/>
    </source>
</evidence>
<accession>A0ABT9J051</accession>
<dbReference type="Pfam" id="PF00106">
    <property type="entry name" value="adh_short"/>
    <property type="match status" value="1"/>
</dbReference>
<dbReference type="PRINTS" id="PR00080">
    <property type="entry name" value="SDRFAMILY"/>
</dbReference>
<name>A0ABT9J051_9BACL</name>
<dbReference type="EC" id="1.-.-.-" evidence="4"/>
<dbReference type="EMBL" id="JAVAMP010000004">
    <property type="protein sequence ID" value="MDP5274772.1"/>
    <property type="molecule type" value="Genomic_DNA"/>
</dbReference>
<evidence type="ECO:0000313" key="4">
    <source>
        <dbReference type="EMBL" id="MDP5274772.1"/>
    </source>
</evidence>
<dbReference type="GO" id="GO:0016491">
    <property type="term" value="F:oxidoreductase activity"/>
    <property type="evidence" value="ECO:0007669"/>
    <property type="project" value="UniProtKB-KW"/>
</dbReference>
<dbReference type="PRINTS" id="PR00081">
    <property type="entry name" value="GDHRDH"/>
</dbReference>
<dbReference type="PANTHER" id="PTHR43086">
    <property type="entry name" value="VERY-LONG-CHAIN 3-OXOOACYL-COA REDUCTASE"/>
    <property type="match status" value="1"/>
</dbReference>
<evidence type="ECO:0000313" key="5">
    <source>
        <dbReference type="Proteomes" id="UP001231941"/>
    </source>
</evidence>
<evidence type="ECO:0000256" key="1">
    <source>
        <dbReference type="ARBA" id="ARBA00006484"/>
    </source>
</evidence>
<evidence type="ECO:0000256" key="3">
    <source>
        <dbReference type="RuleBase" id="RU000363"/>
    </source>
</evidence>
<keyword evidence="5" id="KW-1185">Reference proteome</keyword>
<protein>
    <submittedName>
        <fullName evidence="4">SDR family oxidoreductase</fullName>
        <ecNumber evidence="4">1.-.-.-</ecNumber>
    </submittedName>
</protein>
<sequence>MKYKTALITGASSGIGEVFATRLAERGVNLILVARSQKKLEELAKQYHEKYGIETYVIVSDLSKENAAKEVKSSVDELNLQVDMLINNAGFGQVGEFIENDPDMAHGQVMVNISALVDMSYLFATDMAARGKGAIINLASVAAFQPLPKMAVYGATKAFVLSFSEALWGELKNKGVKVLAICPGPTATKFFDVSGEFGAKNLRTSEQVVDTAMKALSKGKSYAIDGFGNYILANITRFFPREWIIKVAGSQVKPPKK</sequence>
<dbReference type="PANTHER" id="PTHR43086:SF3">
    <property type="entry name" value="NADP-DEPENDENT 3-HYDROXY ACID DEHYDROGENASE YDFG"/>
    <property type="match status" value="1"/>
</dbReference>
<dbReference type="InterPro" id="IPR036291">
    <property type="entry name" value="NAD(P)-bd_dom_sf"/>
</dbReference>
<organism evidence="4 5">
    <name type="scientific">Chengkuizengella axinellae</name>
    <dbReference type="NCBI Taxonomy" id="3064388"/>
    <lineage>
        <taxon>Bacteria</taxon>
        <taxon>Bacillati</taxon>
        <taxon>Bacillota</taxon>
        <taxon>Bacilli</taxon>
        <taxon>Bacillales</taxon>
        <taxon>Paenibacillaceae</taxon>
        <taxon>Chengkuizengella</taxon>
    </lineage>
</organism>
<dbReference type="Gene3D" id="3.40.50.720">
    <property type="entry name" value="NAD(P)-binding Rossmann-like Domain"/>
    <property type="match status" value="1"/>
</dbReference>
<dbReference type="Proteomes" id="UP001231941">
    <property type="component" value="Unassembled WGS sequence"/>
</dbReference>
<dbReference type="PIRSF" id="PIRSF000126">
    <property type="entry name" value="11-beta-HSD1"/>
    <property type="match status" value="1"/>
</dbReference>
<dbReference type="SUPFAM" id="SSF51735">
    <property type="entry name" value="NAD(P)-binding Rossmann-fold domains"/>
    <property type="match status" value="1"/>
</dbReference>
<dbReference type="RefSeq" id="WP_305992076.1">
    <property type="nucleotide sequence ID" value="NZ_JAVAMP010000004.1"/>
</dbReference>
<proteinExistence type="inferred from homology"/>
<gene>
    <name evidence="4" type="ORF">Q5Y73_11685</name>
</gene>
<comment type="similarity">
    <text evidence="1 3">Belongs to the short-chain dehydrogenases/reductases (SDR) family.</text>
</comment>
<comment type="caution">
    <text evidence="4">The sequence shown here is derived from an EMBL/GenBank/DDBJ whole genome shotgun (WGS) entry which is preliminary data.</text>
</comment>
<dbReference type="InterPro" id="IPR002347">
    <property type="entry name" value="SDR_fam"/>
</dbReference>
<reference evidence="4 5" key="1">
    <citation type="submission" date="2023-08" db="EMBL/GenBank/DDBJ databases">
        <authorList>
            <person name="Park J.-S."/>
        </authorList>
    </citation>
    <scope>NUCLEOTIDE SEQUENCE [LARGE SCALE GENOMIC DNA]</scope>
    <source>
        <strain evidence="4 5">2205SS18-9</strain>
    </source>
</reference>